<sequence>MVAFDQSSYSGRMSTSNVHTFGLNSYSGSLAASSMHAFCSDDIKERNGRPRDEMVEAVEAGEPCAPPWRLLRWCAGRRRAACSAAPCDSSLSSASHTSV</sequence>
<gene>
    <name evidence="1" type="ORF">GQ55_4G324900</name>
</gene>
<accession>A0A2T7E2I3</accession>
<keyword evidence="2" id="KW-1185">Reference proteome</keyword>
<evidence type="ECO:0000313" key="1">
    <source>
        <dbReference type="EMBL" id="PUZ62016.1"/>
    </source>
</evidence>
<proteinExistence type="predicted"/>
<reference evidence="1 2" key="1">
    <citation type="submission" date="2018-04" db="EMBL/GenBank/DDBJ databases">
        <title>WGS assembly of Panicum hallii var. hallii HAL2.</title>
        <authorList>
            <person name="Lovell J."/>
            <person name="Jenkins J."/>
            <person name="Lowry D."/>
            <person name="Mamidi S."/>
            <person name="Sreedasyam A."/>
            <person name="Weng X."/>
            <person name="Barry K."/>
            <person name="Bonette J."/>
            <person name="Campitelli B."/>
            <person name="Daum C."/>
            <person name="Gordon S."/>
            <person name="Gould B."/>
            <person name="Lipzen A."/>
            <person name="MacQueen A."/>
            <person name="Palacio-Mejia J."/>
            <person name="Plott C."/>
            <person name="Shakirov E."/>
            <person name="Shu S."/>
            <person name="Yoshinaga Y."/>
            <person name="Zane M."/>
            <person name="Rokhsar D."/>
            <person name="Grimwood J."/>
            <person name="Schmutz J."/>
            <person name="Juenger T."/>
        </authorList>
    </citation>
    <scope>NUCLEOTIDE SEQUENCE [LARGE SCALE GENOMIC DNA]</scope>
    <source>
        <strain evidence="2">cv. HAL2</strain>
    </source>
</reference>
<name>A0A2T7E2I3_9POAL</name>
<dbReference type="EMBL" id="CM009752">
    <property type="protein sequence ID" value="PUZ62016.1"/>
    <property type="molecule type" value="Genomic_DNA"/>
</dbReference>
<dbReference type="Gramene" id="PUZ62016">
    <property type="protein sequence ID" value="PUZ62016"/>
    <property type="gene ID" value="GQ55_4G324900"/>
</dbReference>
<evidence type="ECO:0000313" key="2">
    <source>
        <dbReference type="Proteomes" id="UP000244336"/>
    </source>
</evidence>
<dbReference type="Proteomes" id="UP000244336">
    <property type="component" value="Chromosome 4"/>
</dbReference>
<organism evidence="1 2">
    <name type="scientific">Panicum hallii var. hallii</name>
    <dbReference type="NCBI Taxonomy" id="1504633"/>
    <lineage>
        <taxon>Eukaryota</taxon>
        <taxon>Viridiplantae</taxon>
        <taxon>Streptophyta</taxon>
        <taxon>Embryophyta</taxon>
        <taxon>Tracheophyta</taxon>
        <taxon>Spermatophyta</taxon>
        <taxon>Magnoliopsida</taxon>
        <taxon>Liliopsida</taxon>
        <taxon>Poales</taxon>
        <taxon>Poaceae</taxon>
        <taxon>PACMAD clade</taxon>
        <taxon>Panicoideae</taxon>
        <taxon>Panicodae</taxon>
        <taxon>Paniceae</taxon>
        <taxon>Panicinae</taxon>
        <taxon>Panicum</taxon>
        <taxon>Panicum sect. Panicum</taxon>
    </lineage>
</organism>
<protein>
    <submittedName>
        <fullName evidence="1">Uncharacterized protein</fullName>
    </submittedName>
</protein>
<dbReference type="AlphaFoldDB" id="A0A2T7E2I3"/>